<evidence type="ECO:0000256" key="3">
    <source>
        <dbReference type="ARBA" id="ARBA00022989"/>
    </source>
</evidence>
<name>A0A7I4Y1W4_HAECO</name>
<feature type="transmembrane region" description="Helical" evidence="5">
    <location>
        <begin position="220"/>
        <end position="242"/>
    </location>
</feature>
<accession>A0A7I4Y1W4</accession>
<feature type="transmembrane region" description="Helical" evidence="5">
    <location>
        <begin position="91"/>
        <end position="109"/>
    </location>
</feature>
<dbReference type="GO" id="GO:0004984">
    <property type="term" value="F:olfactory receptor activity"/>
    <property type="evidence" value="ECO:0007669"/>
    <property type="project" value="TreeGrafter"/>
</dbReference>
<feature type="transmembrane region" description="Helical" evidence="5">
    <location>
        <begin position="180"/>
        <end position="200"/>
    </location>
</feature>
<evidence type="ECO:0000256" key="4">
    <source>
        <dbReference type="ARBA" id="ARBA00023136"/>
    </source>
</evidence>
<dbReference type="WBParaSite" id="HCON_00034480-00001">
    <property type="protein sequence ID" value="HCON_00034480-00001"/>
    <property type="gene ID" value="HCON_00034480"/>
</dbReference>
<feature type="transmembrane region" description="Helical" evidence="5">
    <location>
        <begin position="132"/>
        <end position="159"/>
    </location>
</feature>
<dbReference type="InterPro" id="IPR051080">
    <property type="entry name" value="Nematode_rcpt-like_serp_alpha"/>
</dbReference>
<dbReference type="Pfam" id="PF10292">
    <property type="entry name" value="7TM_GPCR_Srab"/>
    <property type="match status" value="1"/>
</dbReference>
<comment type="subcellular location">
    <subcellularLocation>
        <location evidence="1">Membrane</location>
        <topology evidence="1">Multi-pass membrane protein</topology>
    </subcellularLocation>
</comment>
<dbReference type="Proteomes" id="UP000025227">
    <property type="component" value="Unplaced"/>
</dbReference>
<dbReference type="PANTHER" id="PTHR31357:SF18">
    <property type="entry name" value="SERPENTINE RECEPTOR, CLASS T"/>
    <property type="match status" value="1"/>
</dbReference>
<evidence type="ECO:0000256" key="1">
    <source>
        <dbReference type="ARBA" id="ARBA00004141"/>
    </source>
</evidence>
<keyword evidence="4 5" id="KW-0472">Membrane</keyword>
<evidence type="ECO:0000256" key="2">
    <source>
        <dbReference type="ARBA" id="ARBA00022692"/>
    </source>
</evidence>
<evidence type="ECO:0000313" key="6">
    <source>
        <dbReference type="Proteomes" id="UP000025227"/>
    </source>
</evidence>
<dbReference type="OrthoDB" id="5820030at2759"/>
<dbReference type="PANTHER" id="PTHR31357">
    <property type="entry name" value="SERPENTINE RECEPTOR CLASS ALPHA-10"/>
    <property type="match status" value="1"/>
</dbReference>
<keyword evidence="6" id="KW-1185">Reference proteome</keyword>
<dbReference type="GO" id="GO:0016020">
    <property type="term" value="C:membrane"/>
    <property type="evidence" value="ECO:0007669"/>
    <property type="project" value="UniProtKB-SubCell"/>
</dbReference>
<keyword evidence="3 5" id="KW-1133">Transmembrane helix</keyword>
<proteinExistence type="predicted"/>
<organism evidence="6 7">
    <name type="scientific">Haemonchus contortus</name>
    <name type="common">Barber pole worm</name>
    <dbReference type="NCBI Taxonomy" id="6289"/>
    <lineage>
        <taxon>Eukaryota</taxon>
        <taxon>Metazoa</taxon>
        <taxon>Ecdysozoa</taxon>
        <taxon>Nematoda</taxon>
        <taxon>Chromadorea</taxon>
        <taxon>Rhabditida</taxon>
        <taxon>Rhabditina</taxon>
        <taxon>Rhabditomorpha</taxon>
        <taxon>Strongyloidea</taxon>
        <taxon>Trichostrongylidae</taxon>
        <taxon>Haemonchus</taxon>
    </lineage>
</organism>
<keyword evidence="2 5" id="KW-0812">Transmembrane</keyword>
<evidence type="ECO:0000256" key="5">
    <source>
        <dbReference type="SAM" id="Phobius"/>
    </source>
</evidence>
<reference evidence="7" key="1">
    <citation type="submission" date="2020-12" db="UniProtKB">
        <authorList>
            <consortium name="WormBaseParasite"/>
        </authorList>
    </citation>
    <scope>IDENTIFICATION</scope>
    <source>
        <strain evidence="7">MHco3</strain>
    </source>
</reference>
<dbReference type="InterPro" id="IPR019408">
    <property type="entry name" value="7TM_GPCR_serpentine_rcpt_Srab"/>
</dbReference>
<evidence type="ECO:0000313" key="7">
    <source>
        <dbReference type="WBParaSite" id="HCON_00034480-00001"/>
    </source>
</evidence>
<dbReference type="AlphaFoldDB" id="A0A7I4Y1W4"/>
<protein>
    <submittedName>
        <fullName evidence="7">G protein-coupled receptor</fullName>
    </submittedName>
</protein>
<sequence>MTLTQNSTNLCYNPIFHLPTRSVQSLHLFRYLTTPDPCSISFPSAFCFSMRFPANVCMISFAALQVSMVMERAIATWKGAQYESYDSRIGYTFTIASVIISIAATAWVMKGEDFTLQYPYCSSATPSTAQRLRLLCFVLCGVDIATIGGITALSVVNHIATKHRTFDLRSSYQLHENAQIIKLILPLTLFQTITYAIFSSTSATVATFRDSFSYVAYRTIFASTYIIPYYTMVSPVILWFIIRQSRLMRRAKLKMLKTRLSNSLEKDVYFHAYTEMWKKFPPRK</sequence>